<dbReference type="WBParaSite" id="Pan_g9917.t2">
    <property type="protein sequence ID" value="Pan_g9917.t2"/>
    <property type="gene ID" value="Pan_g9917"/>
</dbReference>
<dbReference type="SUPFAM" id="SSF46689">
    <property type="entry name" value="Homeodomain-like"/>
    <property type="match status" value="1"/>
</dbReference>
<protein>
    <submittedName>
        <fullName evidence="12">Homeobox domain-containing protein</fullName>
    </submittedName>
</protein>
<dbReference type="InterPro" id="IPR047152">
    <property type="entry name" value="Caudal_homeobox"/>
</dbReference>
<dbReference type="AlphaFoldDB" id="A0A7E4WDA6"/>
<evidence type="ECO:0000256" key="1">
    <source>
        <dbReference type="ARBA" id="ARBA00004123"/>
    </source>
</evidence>
<dbReference type="GO" id="GO:0005634">
    <property type="term" value="C:nucleus"/>
    <property type="evidence" value="ECO:0007669"/>
    <property type="project" value="UniProtKB-SubCell"/>
</dbReference>
<evidence type="ECO:0000256" key="3">
    <source>
        <dbReference type="ARBA" id="ARBA00022473"/>
    </source>
</evidence>
<reference evidence="11" key="1">
    <citation type="journal article" date="2013" name="Genetics">
        <title>The draft genome and transcriptome of Panagrellus redivivus are shaped by the harsh demands of a free-living lifestyle.</title>
        <authorList>
            <person name="Srinivasan J."/>
            <person name="Dillman A.R."/>
            <person name="Macchietto M.G."/>
            <person name="Heikkinen L."/>
            <person name="Lakso M."/>
            <person name="Fracchia K.M."/>
            <person name="Antoshechkin I."/>
            <person name="Mortazavi A."/>
            <person name="Wong G."/>
            <person name="Sternberg P.W."/>
        </authorList>
    </citation>
    <scope>NUCLEOTIDE SEQUENCE [LARGE SCALE GENOMIC DNA]</scope>
    <source>
        <strain evidence="11">MT8872</strain>
    </source>
</reference>
<feature type="region of interest" description="Disordered" evidence="9">
    <location>
        <begin position="229"/>
        <end position="265"/>
    </location>
</feature>
<accession>A0A7E4WDA6</accession>
<evidence type="ECO:0000313" key="12">
    <source>
        <dbReference type="WBParaSite" id="Pan_g9917.t2"/>
    </source>
</evidence>
<evidence type="ECO:0000259" key="10">
    <source>
        <dbReference type="PROSITE" id="PS50071"/>
    </source>
</evidence>
<sequence length="265" mass="30004">MPDKMFPNQTPIWGHAVADANNSNLVPPVVPIASPINGSGYPFVGSNSPNDDKFAMANGNLPAVDIKPLDGWANDANPAHFYSPYLMNANPGFINPAEAACFNDYASTSVNNPYNAYCNPQMQYQDYLTMAAWKNAAYANEMKSSIPNADVGSLVMHRQQRRRHQTGPGTNNVRVRTTDNYRTVYTDQQRVELEKEFMLNQFIDARRKGELAGLLDLTERQIKIWFQNRRAKQRKQNPDCKSSHNVKSTIRSQKKRMRTVTDHCF</sequence>
<dbReference type="GO" id="GO:0009948">
    <property type="term" value="P:anterior/posterior axis specification"/>
    <property type="evidence" value="ECO:0007669"/>
    <property type="project" value="TreeGrafter"/>
</dbReference>
<dbReference type="InterPro" id="IPR009057">
    <property type="entry name" value="Homeodomain-like_sf"/>
</dbReference>
<dbReference type="InterPro" id="IPR001356">
    <property type="entry name" value="HD"/>
</dbReference>
<keyword evidence="4 7" id="KW-0238">DNA-binding</keyword>
<dbReference type="GO" id="GO:0030154">
    <property type="term" value="P:cell differentiation"/>
    <property type="evidence" value="ECO:0007669"/>
    <property type="project" value="TreeGrafter"/>
</dbReference>
<dbReference type="Pfam" id="PF00046">
    <property type="entry name" value="Homeodomain"/>
    <property type="match status" value="1"/>
</dbReference>
<dbReference type="PANTHER" id="PTHR24332">
    <property type="entry name" value="HOMEOBOX PROTEIN CDX"/>
    <property type="match status" value="1"/>
</dbReference>
<evidence type="ECO:0000256" key="6">
    <source>
        <dbReference type="ARBA" id="ARBA00023242"/>
    </source>
</evidence>
<dbReference type="InterPro" id="IPR020479">
    <property type="entry name" value="HD_metazoa"/>
</dbReference>
<dbReference type="GO" id="GO:0009887">
    <property type="term" value="P:animal organ morphogenesis"/>
    <property type="evidence" value="ECO:0007669"/>
    <property type="project" value="TreeGrafter"/>
</dbReference>
<dbReference type="Gene3D" id="1.10.10.60">
    <property type="entry name" value="Homeodomain-like"/>
    <property type="match status" value="1"/>
</dbReference>
<reference evidence="12" key="2">
    <citation type="submission" date="2020-10" db="UniProtKB">
        <authorList>
            <consortium name="WormBaseParasite"/>
        </authorList>
    </citation>
    <scope>IDENTIFICATION</scope>
</reference>
<dbReference type="PROSITE" id="PS50071">
    <property type="entry name" value="HOMEOBOX_2"/>
    <property type="match status" value="1"/>
</dbReference>
<evidence type="ECO:0000313" key="11">
    <source>
        <dbReference type="Proteomes" id="UP000492821"/>
    </source>
</evidence>
<dbReference type="PROSITE" id="PS00027">
    <property type="entry name" value="HOMEOBOX_1"/>
    <property type="match status" value="1"/>
</dbReference>
<dbReference type="SMART" id="SM00389">
    <property type="entry name" value="HOX"/>
    <property type="match status" value="1"/>
</dbReference>
<proteinExistence type="inferred from homology"/>
<evidence type="ECO:0000256" key="4">
    <source>
        <dbReference type="ARBA" id="ARBA00023125"/>
    </source>
</evidence>
<organism evidence="11 12">
    <name type="scientific">Panagrellus redivivus</name>
    <name type="common">Microworm</name>
    <dbReference type="NCBI Taxonomy" id="6233"/>
    <lineage>
        <taxon>Eukaryota</taxon>
        <taxon>Metazoa</taxon>
        <taxon>Ecdysozoa</taxon>
        <taxon>Nematoda</taxon>
        <taxon>Chromadorea</taxon>
        <taxon>Rhabditida</taxon>
        <taxon>Tylenchina</taxon>
        <taxon>Panagrolaimomorpha</taxon>
        <taxon>Panagrolaimoidea</taxon>
        <taxon>Panagrolaimidae</taxon>
        <taxon>Panagrellus</taxon>
    </lineage>
</organism>
<comment type="subcellular location">
    <subcellularLocation>
        <location evidence="1 7 8">Nucleus</location>
    </subcellularLocation>
</comment>
<evidence type="ECO:0000256" key="9">
    <source>
        <dbReference type="SAM" id="MobiDB-lite"/>
    </source>
</evidence>
<keyword evidence="6 7" id="KW-0539">Nucleus</keyword>
<keyword evidence="11" id="KW-1185">Reference proteome</keyword>
<keyword evidence="5 7" id="KW-0371">Homeobox</keyword>
<evidence type="ECO:0000256" key="8">
    <source>
        <dbReference type="RuleBase" id="RU000682"/>
    </source>
</evidence>
<dbReference type="GO" id="GO:0000977">
    <property type="term" value="F:RNA polymerase II transcription regulatory region sequence-specific DNA binding"/>
    <property type="evidence" value="ECO:0007669"/>
    <property type="project" value="TreeGrafter"/>
</dbReference>
<dbReference type="PRINTS" id="PR00024">
    <property type="entry name" value="HOMEOBOX"/>
</dbReference>
<name>A0A7E4WDA6_PANRE</name>
<comment type="similarity">
    <text evidence="2">Belongs to the Caudal homeobox family.</text>
</comment>
<evidence type="ECO:0000256" key="2">
    <source>
        <dbReference type="ARBA" id="ARBA00010341"/>
    </source>
</evidence>
<dbReference type="GO" id="GO:0000981">
    <property type="term" value="F:DNA-binding transcription factor activity, RNA polymerase II-specific"/>
    <property type="evidence" value="ECO:0007669"/>
    <property type="project" value="InterPro"/>
</dbReference>
<dbReference type="Proteomes" id="UP000492821">
    <property type="component" value="Unassembled WGS sequence"/>
</dbReference>
<evidence type="ECO:0000256" key="7">
    <source>
        <dbReference type="PROSITE-ProRule" id="PRU00108"/>
    </source>
</evidence>
<evidence type="ECO:0000256" key="5">
    <source>
        <dbReference type="ARBA" id="ARBA00023155"/>
    </source>
</evidence>
<dbReference type="PANTHER" id="PTHR24332:SF9">
    <property type="entry name" value="HOMEOTIC PROTEIN CAUDAL"/>
    <property type="match status" value="1"/>
</dbReference>
<feature type="DNA-binding region" description="Homeobox" evidence="7">
    <location>
        <begin position="178"/>
        <end position="237"/>
    </location>
</feature>
<dbReference type="InterPro" id="IPR017970">
    <property type="entry name" value="Homeobox_CS"/>
</dbReference>
<dbReference type="FunFam" id="1.10.10.60:FF:000574">
    <property type="entry name" value="Homeobox protein CHOX-CAD2"/>
    <property type="match status" value="1"/>
</dbReference>
<keyword evidence="3" id="KW-0217">Developmental protein</keyword>
<feature type="domain" description="Homeobox" evidence="10">
    <location>
        <begin position="176"/>
        <end position="236"/>
    </location>
</feature>
<dbReference type="CDD" id="cd00086">
    <property type="entry name" value="homeodomain"/>
    <property type="match status" value="1"/>
</dbReference>